<dbReference type="Pfam" id="PF11860">
    <property type="entry name" value="Muramidase"/>
    <property type="match status" value="1"/>
</dbReference>
<evidence type="ECO:0000313" key="3">
    <source>
        <dbReference type="Proteomes" id="UP000610026"/>
    </source>
</evidence>
<accession>A0A889IR59</accession>
<dbReference type="KEGG" id="vg:77947926"/>
<feature type="domain" description="N-acetylmuramidase" evidence="1">
    <location>
        <begin position="21"/>
        <end position="193"/>
    </location>
</feature>
<evidence type="ECO:0000259" key="1">
    <source>
        <dbReference type="Pfam" id="PF11860"/>
    </source>
</evidence>
<keyword evidence="3" id="KW-1185">Reference proteome</keyword>
<dbReference type="GeneID" id="77947926"/>
<reference evidence="2" key="1">
    <citation type="submission" date="2021-01" db="EMBL/GenBank/DDBJ databases">
        <authorList>
            <person name="Ben Porat S."/>
            <person name="Alkalay-Oren S."/>
            <person name="Coppenhagen-Glazer S."/>
            <person name="Hazan R."/>
        </authorList>
    </citation>
    <scope>NUCLEOTIDE SEQUENCE</scope>
</reference>
<protein>
    <submittedName>
        <fullName evidence="2">Putative peptidoglycan binding protein</fullName>
    </submittedName>
</protein>
<dbReference type="EMBL" id="MW460249">
    <property type="protein sequence ID" value="QRE00659.1"/>
    <property type="molecule type" value="Genomic_DNA"/>
</dbReference>
<dbReference type="Proteomes" id="UP000610026">
    <property type="component" value="Segment"/>
</dbReference>
<dbReference type="RefSeq" id="YP_010671672.1">
    <property type="nucleotide sequence ID" value="NC_070969.1"/>
</dbReference>
<dbReference type="InterPro" id="IPR024408">
    <property type="entry name" value="Muramidase"/>
</dbReference>
<evidence type="ECO:0000313" key="2">
    <source>
        <dbReference type="EMBL" id="QRE00659.1"/>
    </source>
</evidence>
<name>A0A889IR59_9CAUD</name>
<dbReference type="SMR" id="A0A889IR59"/>
<organism evidence="2 3">
    <name type="scientific">Pseudomonas phage Itty13</name>
    <dbReference type="NCBI Taxonomy" id="2805750"/>
    <lineage>
        <taxon>Viruses</taxon>
        <taxon>Duplodnaviria</taxon>
        <taxon>Heunggongvirae</taxon>
        <taxon>Uroviricota</taxon>
        <taxon>Caudoviricetes</taxon>
        <taxon>Ittyvirus</taxon>
        <taxon>Ittyvirus itty13</taxon>
    </lineage>
</organism>
<proteinExistence type="predicted"/>
<sequence>MRKKLTDPDIQKAADSLSVPVAAVKAVCAVESRGDGFLPDGRPVVLFERHIMYRRTKAKYGFTRADALVERYPDIINPKPGAYGKESAQPDRMDRAAKLIDRECALESASWGLFQIMGYHWETLGYPTLQAFINAMYYSEGDQLDAFVRFVKANPKLHEALKRQDWKTFALLYNGPNYAANQYDTKLAAAFKSAGGGIA</sequence>